<evidence type="ECO:0000256" key="2">
    <source>
        <dbReference type="ARBA" id="ARBA00012438"/>
    </source>
</evidence>
<keyword evidence="6" id="KW-0902">Two-component regulatory system</keyword>
<dbReference type="AlphaFoldDB" id="A0A4R4FC49"/>
<dbReference type="SMART" id="SM00387">
    <property type="entry name" value="HATPase_c"/>
    <property type="match status" value="1"/>
</dbReference>
<dbReference type="SUPFAM" id="SSF55874">
    <property type="entry name" value="ATPase domain of HSP90 chaperone/DNA topoisomerase II/histidine kinase"/>
    <property type="match status" value="1"/>
</dbReference>
<evidence type="ECO:0000259" key="8">
    <source>
        <dbReference type="PROSITE" id="PS50109"/>
    </source>
</evidence>
<evidence type="ECO:0000256" key="6">
    <source>
        <dbReference type="ARBA" id="ARBA00023012"/>
    </source>
</evidence>
<comment type="catalytic activity">
    <reaction evidence="1">
        <text>ATP + protein L-histidine = ADP + protein N-phospho-L-histidine.</text>
        <dbReference type="EC" id="2.7.13.3"/>
    </reaction>
</comment>
<evidence type="ECO:0000256" key="7">
    <source>
        <dbReference type="SAM" id="Phobius"/>
    </source>
</evidence>
<evidence type="ECO:0000256" key="1">
    <source>
        <dbReference type="ARBA" id="ARBA00000085"/>
    </source>
</evidence>
<dbReference type="Pfam" id="PF00512">
    <property type="entry name" value="HisKA"/>
    <property type="match status" value="1"/>
</dbReference>
<dbReference type="EMBL" id="SMMX01000014">
    <property type="protein sequence ID" value="TDA20848.1"/>
    <property type="molecule type" value="Genomic_DNA"/>
</dbReference>
<feature type="domain" description="Histidine kinase" evidence="8">
    <location>
        <begin position="216"/>
        <end position="428"/>
    </location>
</feature>
<evidence type="ECO:0000256" key="3">
    <source>
        <dbReference type="ARBA" id="ARBA00022553"/>
    </source>
</evidence>
<comment type="caution">
    <text evidence="9">The sequence shown here is derived from an EMBL/GenBank/DDBJ whole genome shotgun (WGS) entry which is preliminary data.</text>
</comment>
<keyword evidence="4" id="KW-0808">Transferase</keyword>
<gene>
    <name evidence="9" type="ORF">E1963_14625</name>
</gene>
<dbReference type="InterPro" id="IPR004358">
    <property type="entry name" value="Sig_transdc_His_kin-like_C"/>
</dbReference>
<keyword evidence="5 9" id="KW-0418">Kinase</keyword>
<dbReference type="InterPro" id="IPR036097">
    <property type="entry name" value="HisK_dim/P_sf"/>
</dbReference>
<dbReference type="GO" id="GO:0000155">
    <property type="term" value="F:phosphorelay sensor kinase activity"/>
    <property type="evidence" value="ECO:0007669"/>
    <property type="project" value="InterPro"/>
</dbReference>
<accession>A0A4R4FC49</accession>
<dbReference type="InterPro" id="IPR003661">
    <property type="entry name" value="HisK_dim/P_dom"/>
</dbReference>
<dbReference type="Pfam" id="PF02518">
    <property type="entry name" value="HATPase_c"/>
    <property type="match status" value="1"/>
</dbReference>
<keyword evidence="10" id="KW-1185">Reference proteome</keyword>
<dbReference type="InterPro" id="IPR050736">
    <property type="entry name" value="Sensor_HK_Regulatory"/>
</dbReference>
<evidence type="ECO:0000313" key="9">
    <source>
        <dbReference type="EMBL" id="TDA20848.1"/>
    </source>
</evidence>
<dbReference type="PANTHER" id="PTHR43711:SF1">
    <property type="entry name" value="HISTIDINE KINASE 1"/>
    <property type="match status" value="1"/>
</dbReference>
<dbReference type="PANTHER" id="PTHR43711">
    <property type="entry name" value="TWO-COMPONENT HISTIDINE KINASE"/>
    <property type="match status" value="1"/>
</dbReference>
<dbReference type="EC" id="2.7.13.3" evidence="2"/>
<dbReference type="CDD" id="cd00082">
    <property type="entry name" value="HisKA"/>
    <property type="match status" value="1"/>
</dbReference>
<evidence type="ECO:0000313" key="10">
    <source>
        <dbReference type="Proteomes" id="UP000295710"/>
    </source>
</evidence>
<dbReference type="InterPro" id="IPR003594">
    <property type="entry name" value="HATPase_dom"/>
</dbReference>
<dbReference type="InterPro" id="IPR005467">
    <property type="entry name" value="His_kinase_dom"/>
</dbReference>
<dbReference type="SMART" id="SM00388">
    <property type="entry name" value="HisKA"/>
    <property type="match status" value="1"/>
</dbReference>
<organism evidence="9 10">
    <name type="scientific">Extibacter muris</name>
    <dbReference type="NCBI Taxonomy" id="1796622"/>
    <lineage>
        <taxon>Bacteria</taxon>
        <taxon>Bacillati</taxon>
        <taxon>Bacillota</taxon>
        <taxon>Clostridia</taxon>
        <taxon>Lachnospirales</taxon>
        <taxon>Lachnospiraceae</taxon>
        <taxon>Extibacter</taxon>
    </lineage>
</organism>
<keyword evidence="7" id="KW-0472">Membrane</keyword>
<feature type="transmembrane region" description="Helical" evidence="7">
    <location>
        <begin position="12"/>
        <end position="33"/>
    </location>
</feature>
<dbReference type="Gene3D" id="3.30.565.10">
    <property type="entry name" value="Histidine kinase-like ATPase, C-terminal domain"/>
    <property type="match status" value="1"/>
</dbReference>
<reference evidence="9 10" key="1">
    <citation type="journal article" date="2016" name="Nat. Microbiol.">
        <title>The Mouse Intestinal Bacterial Collection (miBC) provides host-specific insight into cultured diversity and functional potential of the gut microbiota.</title>
        <authorList>
            <person name="Lagkouvardos I."/>
            <person name="Pukall R."/>
            <person name="Abt B."/>
            <person name="Foesel B.U."/>
            <person name="Meier-Kolthoff J.P."/>
            <person name="Kumar N."/>
            <person name="Bresciani A."/>
            <person name="Martinez I."/>
            <person name="Just S."/>
            <person name="Ziegler C."/>
            <person name="Brugiroux S."/>
            <person name="Garzetti D."/>
            <person name="Wenning M."/>
            <person name="Bui T.P."/>
            <person name="Wang J."/>
            <person name="Hugenholtz F."/>
            <person name="Plugge C.M."/>
            <person name="Peterson D.A."/>
            <person name="Hornef M.W."/>
            <person name="Baines J.F."/>
            <person name="Smidt H."/>
            <person name="Walter J."/>
            <person name="Kristiansen K."/>
            <person name="Nielsen H.B."/>
            <person name="Haller D."/>
            <person name="Overmann J."/>
            <person name="Stecher B."/>
            <person name="Clavel T."/>
        </authorList>
    </citation>
    <scope>NUCLEOTIDE SEQUENCE [LARGE SCALE GENOMIC DNA]</scope>
    <source>
        <strain evidence="9 10">DSM 28560</strain>
    </source>
</reference>
<protein>
    <recommendedName>
        <fullName evidence="2">histidine kinase</fullName>
        <ecNumber evidence="2">2.7.13.3</ecNumber>
    </recommendedName>
</protein>
<dbReference type="RefSeq" id="WP_132279426.1">
    <property type="nucleotide sequence ID" value="NZ_JAOBST010000019.1"/>
</dbReference>
<keyword evidence="7" id="KW-0812">Transmembrane</keyword>
<dbReference type="InterPro" id="IPR036890">
    <property type="entry name" value="HATPase_C_sf"/>
</dbReference>
<evidence type="ECO:0000256" key="5">
    <source>
        <dbReference type="ARBA" id="ARBA00022777"/>
    </source>
</evidence>
<evidence type="ECO:0000256" key="4">
    <source>
        <dbReference type="ARBA" id="ARBA00022679"/>
    </source>
</evidence>
<keyword evidence="3" id="KW-0597">Phosphoprotein</keyword>
<feature type="transmembrane region" description="Helical" evidence="7">
    <location>
        <begin position="175"/>
        <end position="196"/>
    </location>
</feature>
<dbReference type="Gene3D" id="1.10.287.130">
    <property type="match status" value="1"/>
</dbReference>
<sequence>MFPKLQRKLVFLYTISTGLIITFILSITFLFYFTSQENRQESLFQKHLFTLMSQLQGSLRFTDLFLAQMEEKNQLIIHIEENNTPLFFPGSYRPDTKREALLSYAEKAADKEGIFTDSYPISSNMLQTSIFQIHGDRRDVYLGNVLVLQTPTGYKKLTLLQDITDSRKKSLETGYFYLFIDLLGILLLFLSGRWFVRRSLRPLEETYQKQQDFVAAASHELRSPIAVIQMTADAVSSHSAEDTRLLSVIKSECRRGSALIKNLLLLASAEQREWAVRKRKFEIDDLLLSLLELYEPLCLSKNGTLQLRLPEEPLLPVSADPELCLQILTILLDNAITYSLTRPSRKILLRAEHCHPHTLVYVVDHGPGIPDEEKEFIFERFYKSDKSRNKKDHFGLGLSIAITLAKIQGIKLGVQDTDGGGSTFYLEL</sequence>
<dbReference type="SUPFAM" id="SSF47384">
    <property type="entry name" value="Homodimeric domain of signal transducing histidine kinase"/>
    <property type="match status" value="1"/>
</dbReference>
<name>A0A4R4FC49_9FIRM</name>
<dbReference type="CDD" id="cd00075">
    <property type="entry name" value="HATPase"/>
    <property type="match status" value="1"/>
</dbReference>
<keyword evidence="7" id="KW-1133">Transmembrane helix</keyword>
<dbReference type="Proteomes" id="UP000295710">
    <property type="component" value="Unassembled WGS sequence"/>
</dbReference>
<proteinExistence type="predicted"/>
<dbReference type="PRINTS" id="PR00344">
    <property type="entry name" value="BCTRLSENSOR"/>
</dbReference>
<dbReference type="PROSITE" id="PS50109">
    <property type="entry name" value="HIS_KIN"/>
    <property type="match status" value="1"/>
</dbReference>